<organism evidence="3">
    <name type="scientific">Nippostrongylus brasiliensis</name>
    <name type="common">Rat hookworm</name>
    <dbReference type="NCBI Taxonomy" id="27835"/>
    <lineage>
        <taxon>Eukaryota</taxon>
        <taxon>Metazoa</taxon>
        <taxon>Ecdysozoa</taxon>
        <taxon>Nematoda</taxon>
        <taxon>Chromadorea</taxon>
        <taxon>Rhabditida</taxon>
        <taxon>Rhabditina</taxon>
        <taxon>Rhabditomorpha</taxon>
        <taxon>Strongyloidea</taxon>
        <taxon>Heligmosomidae</taxon>
        <taxon>Nippostrongylus</taxon>
    </lineage>
</organism>
<dbReference type="PANTHER" id="PTHR12265">
    <property type="entry name" value="TRANSMEMBRANE PROTEIN 53"/>
    <property type="match status" value="1"/>
</dbReference>
<dbReference type="InterPro" id="IPR008547">
    <property type="entry name" value="DUF829_TMEM53"/>
</dbReference>
<reference evidence="3" key="1">
    <citation type="submission" date="2016-04" db="UniProtKB">
        <authorList>
            <consortium name="WormBaseParasite"/>
        </authorList>
    </citation>
    <scope>IDENTIFICATION</scope>
</reference>
<dbReference type="InterPro" id="IPR029058">
    <property type="entry name" value="AB_hydrolase_fold"/>
</dbReference>
<dbReference type="OMA" id="KSTHHLC"/>
<proteinExistence type="predicted"/>
<reference evidence="1 2" key="2">
    <citation type="submission" date="2018-11" db="EMBL/GenBank/DDBJ databases">
        <authorList>
            <consortium name="Pathogen Informatics"/>
        </authorList>
    </citation>
    <scope>NUCLEOTIDE SEQUENCE [LARGE SCALE GENOMIC DNA]</scope>
</reference>
<dbReference type="EMBL" id="UYSL01019858">
    <property type="protein sequence ID" value="VDL70678.1"/>
    <property type="molecule type" value="Genomic_DNA"/>
</dbReference>
<gene>
    <name evidence="1" type="ORF">NBR_LOCUS7089</name>
</gene>
<evidence type="ECO:0000313" key="2">
    <source>
        <dbReference type="Proteomes" id="UP000271162"/>
    </source>
</evidence>
<dbReference type="SUPFAM" id="SSF53474">
    <property type="entry name" value="alpha/beta-Hydrolases"/>
    <property type="match status" value="1"/>
</dbReference>
<protein>
    <submittedName>
        <fullName evidence="3">Transmembrane protein 53 (inferred by orthology to a human protein)</fullName>
    </submittedName>
</protein>
<sequence length="264" mass="31423">LVVQFFSISTARYTTPIRKVRRYQSYRRFAKKFYREMIEKNDYMNYTNIYFHLFSMNGCSTFTALWDFLDNKPNGDDFKKRVQGILFDSSPAFTTPAQNANAISFASMPPAKYHAVFRQSYRAVLYAYFSVHQCLIWMWSLMESDIYERCFAYYRMLSLMDLPKRQIYFYGPGDDVCSLESIEAFAAIQEQRGVSTERRMWKDSLHCQHYRSHGDEYERYCIEFVLGRAAADLVTDMRVKISDKKAEETDEYNRQSTLRTLYFL</sequence>
<name>A0A158QXM9_NIPBR</name>
<evidence type="ECO:0000313" key="3">
    <source>
        <dbReference type="WBParaSite" id="NBR_0000708801-mRNA-1"/>
    </source>
</evidence>
<dbReference type="AlphaFoldDB" id="A0A158QXM9"/>
<keyword evidence="2" id="KW-1185">Reference proteome</keyword>
<accession>A0A158QXM9</accession>
<dbReference type="WBParaSite" id="NBR_0000708801-mRNA-1">
    <property type="protein sequence ID" value="NBR_0000708801-mRNA-1"/>
    <property type="gene ID" value="NBR_0000708801"/>
</dbReference>
<dbReference type="Pfam" id="PF05705">
    <property type="entry name" value="DUF829"/>
    <property type="match status" value="1"/>
</dbReference>
<dbReference type="PANTHER" id="PTHR12265:SF41">
    <property type="entry name" value="TRANSMEMBRANE PROTEIN 53"/>
    <property type="match status" value="1"/>
</dbReference>
<dbReference type="Proteomes" id="UP000271162">
    <property type="component" value="Unassembled WGS sequence"/>
</dbReference>
<evidence type="ECO:0000313" key="1">
    <source>
        <dbReference type="EMBL" id="VDL70678.1"/>
    </source>
</evidence>